<keyword evidence="1" id="KW-0812">Transmembrane</keyword>
<dbReference type="EMBL" id="CM016554">
    <property type="protein sequence ID" value="TKW27944.1"/>
    <property type="molecule type" value="Genomic_DNA"/>
</dbReference>
<evidence type="ECO:0000256" key="1">
    <source>
        <dbReference type="SAM" id="Phobius"/>
    </source>
</evidence>
<dbReference type="Gramene" id="TKW27944">
    <property type="protein sequence ID" value="TKW27944"/>
    <property type="gene ID" value="SEVIR_3G291200v2"/>
</dbReference>
<gene>
    <name evidence="2" type="ORF">SEVIR_3G291200v2</name>
</gene>
<name>A0A4U6VHJ4_SETVI</name>
<feature type="transmembrane region" description="Helical" evidence="1">
    <location>
        <begin position="20"/>
        <end position="37"/>
    </location>
</feature>
<dbReference type="Proteomes" id="UP000298652">
    <property type="component" value="Chromosome 3"/>
</dbReference>
<sequence length="120" mass="13252">MVNGSCSWHHANGKETWVHFIRLLIGELFLLCCVPSSDDHSAIGANNQFFPRIFLLFFLLSPILSVRISTAESSGTIYHFSLESPLHSKDSMAPFLCGQSIQSSVGRAPFSSLLIMPPEI</sequence>
<evidence type="ECO:0000313" key="2">
    <source>
        <dbReference type="EMBL" id="TKW27944.1"/>
    </source>
</evidence>
<feature type="transmembrane region" description="Helical" evidence="1">
    <location>
        <begin position="49"/>
        <end position="68"/>
    </location>
</feature>
<proteinExistence type="predicted"/>
<evidence type="ECO:0000313" key="3">
    <source>
        <dbReference type="Proteomes" id="UP000298652"/>
    </source>
</evidence>
<organism evidence="2 3">
    <name type="scientific">Setaria viridis</name>
    <name type="common">Green bristlegrass</name>
    <name type="synonym">Setaria italica subsp. viridis</name>
    <dbReference type="NCBI Taxonomy" id="4556"/>
    <lineage>
        <taxon>Eukaryota</taxon>
        <taxon>Viridiplantae</taxon>
        <taxon>Streptophyta</taxon>
        <taxon>Embryophyta</taxon>
        <taxon>Tracheophyta</taxon>
        <taxon>Spermatophyta</taxon>
        <taxon>Magnoliopsida</taxon>
        <taxon>Liliopsida</taxon>
        <taxon>Poales</taxon>
        <taxon>Poaceae</taxon>
        <taxon>PACMAD clade</taxon>
        <taxon>Panicoideae</taxon>
        <taxon>Panicodae</taxon>
        <taxon>Paniceae</taxon>
        <taxon>Cenchrinae</taxon>
        <taxon>Setaria</taxon>
    </lineage>
</organism>
<keyword evidence="1" id="KW-0472">Membrane</keyword>
<protein>
    <submittedName>
        <fullName evidence="2">Uncharacterized protein</fullName>
    </submittedName>
</protein>
<dbReference type="AlphaFoldDB" id="A0A4U6VHJ4"/>
<accession>A0A4U6VHJ4</accession>
<keyword evidence="1" id="KW-1133">Transmembrane helix</keyword>
<reference evidence="2" key="1">
    <citation type="submission" date="2019-03" db="EMBL/GenBank/DDBJ databases">
        <title>WGS assembly of Setaria viridis.</title>
        <authorList>
            <person name="Huang P."/>
            <person name="Jenkins J."/>
            <person name="Grimwood J."/>
            <person name="Barry K."/>
            <person name="Healey A."/>
            <person name="Mamidi S."/>
            <person name="Sreedasyam A."/>
            <person name="Shu S."/>
            <person name="Feldman M."/>
            <person name="Wu J."/>
            <person name="Yu Y."/>
            <person name="Chen C."/>
            <person name="Johnson J."/>
            <person name="Rokhsar D."/>
            <person name="Baxter I."/>
            <person name="Schmutz J."/>
            <person name="Brutnell T."/>
            <person name="Kellogg E."/>
        </authorList>
    </citation>
    <scope>NUCLEOTIDE SEQUENCE [LARGE SCALE GENOMIC DNA]</scope>
</reference>
<keyword evidence="3" id="KW-1185">Reference proteome</keyword>